<dbReference type="PIRSF" id="PIRSF005243">
    <property type="entry name" value="ROO"/>
    <property type="match status" value="1"/>
</dbReference>
<sequence>MKPVKITDKIYWVGAIDWDLRDFHGYTTERGSTYNAYLILDKEPTLVDTVKHYKFDEMMSRIKELIDPKDIKHIISNHVEMDHSGSIPKILEYAKNSDVITNPQGERGLKNHFFSDMKYRVVKSGDILDIGDIKILFHQTPMVHWPDNMVSYIEKNSLLFSNDAFGQHIASFERFDDELSLDETLKQAKKYYANIVLPYSQQVKTALDALAPLKINTICPSHGIIWRKDIPILLNEYKKWSANTTQKKAVIVYDTMWGSTEKIALKIYEAFEESGYKTVLANLKSSHISDIMTEIIDAEYIAVGSPTLNKNMLPSVSGFLTYLNGLSPKKRKSFAFGSYGWGGESIKDVEDVLKKSGFEVLNSIKMQFVPKEPALTEIKNKLKGDIND</sequence>
<dbReference type="GO" id="GO:0016787">
    <property type="term" value="F:hydrolase activity"/>
    <property type="evidence" value="ECO:0007669"/>
    <property type="project" value="UniProtKB-KW"/>
</dbReference>
<organism evidence="3 4">
    <name type="scientific">candidate division WOR-3 bacterium</name>
    <dbReference type="NCBI Taxonomy" id="2052148"/>
    <lineage>
        <taxon>Bacteria</taxon>
        <taxon>Bacteria division WOR-3</taxon>
    </lineage>
</organism>
<feature type="domain" description="Flavodoxin-like" evidence="2">
    <location>
        <begin position="249"/>
        <end position="388"/>
    </location>
</feature>
<dbReference type="Gene3D" id="3.60.15.10">
    <property type="entry name" value="Ribonuclease Z/Hydroxyacylglutathione hydrolase-like"/>
    <property type="match status" value="1"/>
</dbReference>
<evidence type="ECO:0000259" key="2">
    <source>
        <dbReference type="PROSITE" id="PS50902"/>
    </source>
</evidence>
<comment type="similarity">
    <text evidence="1">In the N-terminal section; belongs to the zinc metallo-hydrolase group 3 family.</text>
</comment>
<dbReference type="SUPFAM" id="SSF52218">
    <property type="entry name" value="Flavoproteins"/>
    <property type="match status" value="1"/>
</dbReference>
<name>A0A350H9B7_UNCW3</name>
<proteinExistence type="inferred from homology"/>
<comment type="caution">
    <text evidence="3">The sequence shown here is derived from an EMBL/GenBank/DDBJ whole genome shotgun (WGS) entry which is preliminary data.</text>
</comment>
<keyword evidence="3" id="KW-0378">Hydrolase</keyword>
<gene>
    <name evidence="3" type="ORF">DCW38_03015</name>
</gene>
<dbReference type="GO" id="GO:0009055">
    <property type="term" value="F:electron transfer activity"/>
    <property type="evidence" value="ECO:0007669"/>
    <property type="project" value="InterPro"/>
</dbReference>
<dbReference type="Gene3D" id="3.40.50.360">
    <property type="match status" value="1"/>
</dbReference>
<dbReference type="InterPro" id="IPR001279">
    <property type="entry name" value="Metallo-B-lactamas"/>
</dbReference>
<protein>
    <submittedName>
        <fullName evidence="3">MBL fold metallo-hydrolase</fullName>
    </submittedName>
</protein>
<dbReference type="GO" id="GO:0010181">
    <property type="term" value="F:FMN binding"/>
    <property type="evidence" value="ECO:0007669"/>
    <property type="project" value="InterPro"/>
</dbReference>
<reference evidence="3 4" key="1">
    <citation type="journal article" date="2018" name="Nat. Biotechnol.">
        <title>A standardized bacterial taxonomy based on genome phylogeny substantially revises the tree of life.</title>
        <authorList>
            <person name="Parks D.H."/>
            <person name="Chuvochina M."/>
            <person name="Waite D.W."/>
            <person name="Rinke C."/>
            <person name="Skarshewski A."/>
            <person name="Chaumeil P.A."/>
            <person name="Hugenholtz P."/>
        </authorList>
    </citation>
    <scope>NUCLEOTIDE SEQUENCE [LARGE SCALE GENOMIC DNA]</scope>
    <source>
        <strain evidence="3">UBA9956</strain>
    </source>
</reference>
<dbReference type="PANTHER" id="PTHR43717:SF1">
    <property type="entry name" value="ANAEROBIC NITRIC OXIDE REDUCTASE FLAVORUBREDOXIN"/>
    <property type="match status" value="1"/>
</dbReference>
<dbReference type="GO" id="GO:0046872">
    <property type="term" value="F:metal ion binding"/>
    <property type="evidence" value="ECO:0007669"/>
    <property type="project" value="InterPro"/>
</dbReference>
<dbReference type="InterPro" id="IPR036866">
    <property type="entry name" value="RibonucZ/Hydroxyglut_hydro"/>
</dbReference>
<dbReference type="PANTHER" id="PTHR43717">
    <property type="entry name" value="ANAEROBIC NITRIC OXIDE REDUCTASE FLAVORUBREDOXIN"/>
    <property type="match status" value="1"/>
</dbReference>
<dbReference type="InterPro" id="IPR045761">
    <property type="entry name" value="ODP_dom"/>
</dbReference>
<accession>A0A350H9B7</accession>
<dbReference type="InterPro" id="IPR029039">
    <property type="entry name" value="Flavoprotein-like_sf"/>
</dbReference>
<dbReference type="AlphaFoldDB" id="A0A350H9B7"/>
<evidence type="ECO:0000313" key="3">
    <source>
        <dbReference type="EMBL" id="HAV92133.1"/>
    </source>
</evidence>
<dbReference type="GO" id="GO:0016491">
    <property type="term" value="F:oxidoreductase activity"/>
    <property type="evidence" value="ECO:0007669"/>
    <property type="project" value="InterPro"/>
</dbReference>
<dbReference type="SMART" id="SM00849">
    <property type="entry name" value="Lactamase_B"/>
    <property type="match status" value="1"/>
</dbReference>
<evidence type="ECO:0000256" key="1">
    <source>
        <dbReference type="ARBA" id="ARBA00007121"/>
    </source>
</evidence>
<dbReference type="InterPro" id="IPR008254">
    <property type="entry name" value="Flavodoxin/NO_synth"/>
</dbReference>
<dbReference type="EMBL" id="DMZY01000090">
    <property type="protein sequence ID" value="HAV92133.1"/>
    <property type="molecule type" value="Genomic_DNA"/>
</dbReference>
<dbReference type="PROSITE" id="PS50902">
    <property type="entry name" value="FLAVODOXIN_LIKE"/>
    <property type="match status" value="1"/>
</dbReference>
<dbReference type="SUPFAM" id="SSF56281">
    <property type="entry name" value="Metallo-hydrolase/oxidoreductase"/>
    <property type="match status" value="1"/>
</dbReference>
<dbReference type="Proteomes" id="UP000264062">
    <property type="component" value="Unassembled WGS sequence"/>
</dbReference>
<dbReference type="InterPro" id="IPR016440">
    <property type="entry name" value="Rubredoxin-O_OxRdtase"/>
</dbReference>
<evidence type="ECO:0000313" key="4">
    <source>
        <dbReference type="Proteomes" id="UP000264062"/>
    </source>
</evidence>
<dbReference type="Pfam" id="PF19583">
    <property type="entry name" value="ODP"/>
    <property type="match status" value="1"/>
</dbReference>
<dbReference type="CDD" id="cd07709">
    <property type="entry name" value="flavodiiron_proteins_MBL-fold"/>
    <property type="match status" value="1"/>
</dbReference>
<dbReference type="Pfam" id="PF00258">
    <property type="entry name" value="Flavodoxin_1"/>
    <property type="match status" value="1"/>
</dbReference>